<feature type="transmembrane region" description="Helical" evidence="6">
    <location>
        <begin position="6"/>
        <end position="27"/>
    </location>
</feature>
<feature type="transmembrane region" description="Helical" evidence="6">
    <location>
        <begin position="280"/>
        <end position="303"/>
    </location>
</feature>
<keyword evidence="5 6" id="KW-0472">Membrane</keyword>
<name>A0A1Q8VRN6_9ACTO</name>
<reference evidence="8 9" key="1">
    <citation type="submission" date="2016-12" db="EMBL/GenBank/DDBJ databases">
        <title>Genomic comparison of strains in the 'Actinomyces naeslundii' group.</title>
        <authorList>
            <person name="Mughal S.R."/>
            <person name="Do T."/>
            <person name="Gilbert S.C."/>
            <person name="Witherden E.A."/>
            <person name="Didelot X."/>
            <person name="Beighton D."/>
        </authorList>
    </citation>
    <scope>NUCLEOTIDE SEQUENCE [LARGE SCALE GENOMIC DNA]</scope>
    <source>
        <strain evidence="8 9">P6N</strain>
    </source>
</reference>
<evidence type="ECO:0000256" key="1">
    <source>
        <dbReference type="ARBA" id="ARBA00004651"/>
    </source>
</evidence>
<protein>
    <recommendedName>
        <fullName evidence="7">Type II secretion system protein GspF domain-containing protein</fullName>
    </recommendedName>
</protein>
<dbReference type="RefSeq" id="WP_075417370.1">
    <property type="nucleotide sequence ID" value="NZ_MSKL01000006.1"/>
</dbReference>
<organism evidence="8 9">
    <name type="scientific">Actinomyces oris</name>
    <dbReference type="NCBI Taxonomy" id="544580"/>
    <lineage>
        <taxon>Bacteria</taxon>
        <taxon>Bacillati</taxon>
        <taxon>Actinomycetota</taxon>
        <taxon>Actinomycetes</taxon>
        <taxon>Actinomycetales</taxon>
        <taxon>Actinomycetaceae</taxon>
        <taxon>Actinomyces</taxon>
    </lineage>
</organism>
<keyword evidence="4 6" id="KW-1133">Transmembrane helix</keyword>
<comment type="caution">
    <text evidence="8">The sequence shown here is derived from an EMBL/GenBank/DDBJ whole genome shotgun (WGS) entry which is preliminary data.</text>
</comment>
<evidence type="ECO:0000313" key="8">
    <source>
        <dbReference type="EMBL" id="OLO50754.1"/>
    </source>
</evidence>
<dbReference type="GO" id="GO:0005886">
    <property type="term" value="C:plasma membrane"/>
    <property type="evidence" value="ECO:0007669"/>
    <property type="project" value="UniProtKB-SubCell"/>
</dbReference>
<evidence type="ECO:0000259" key="7">
    <source>
        <dbReference type="Pfam" id="PF00482"/>
    </source>
</evidence>
<dbReference type="OrthoDB" id="3747101at2"/>
<evidence type="ECO:0000256" key="4">
    <source>
        <dbReference type="ARBA" id="ARBA00022989"/>
    </source>
</evidence>
<evidence type="ECO:0000256" key="2">
    <source>
        <dbReference type="ARBA" id="ARBA00022475"/>
    </source>
</evidence>
<evidence type="ECO:0000313" key="9">
    <source>
        <dbReference type="Proteomes" id="UP000186394"/>
    </source>
</evidence>
<dbReference type="PANTHER" id="PTHR35007">
    <property type="entry name" value="INTEGRAL MEMBRANE PROTEIN-RELATED"/>
    <property type="match status" value="1"/>
</dbReference>
<accession>A0A1Q8VRN6</accession>
<gene>
    <name evidence="8" type="ORF">BKH28_02745</name>
</gene>
<evidence type="ECO:0000256" key="6">
    <source>
        <dbReference type="SAM" id="Phobius"/>
    </source>
</evidence>
<keyword evidence="3 6" id="KW-0812">Transmembrane</keyword>
<evidence type="ECO:0000256" key="3">
    <source>
        <dbReference type="ARBA" id="ARBA00022692"/>
    </source>
</evidence>
<evidence type="ECO:0000256" key="5">
    <source>
        <dbReference type="ARBA" id="ARBA00023136"/>
    </source>
</evidence>
<feature type="transmembrane region" description="Helical" evidence="6">
    <location>
        <begin position="243"/>
        <end position="268"/>
    </location>
</feature>
<dbReference type="AlphaFoldDB" id="A0A1Q8VRN6"/>
<dbReference type="Pfam" id="PF00482">
    <property type="entry name" value="T2SSF"/>
    <property type="match status" value="1"/>
</dbReference>
<keyword evidence="2" id="KW-1003">Cell membrane</keyword>
<dbReference type="Gene3D" id="1.20.81.30">
    <property type="entry name" value="Type II secretion system (T2SS), domain F"/>
    <property type="match status" value="1"/>
</dbReference>
<comment type="subcellular location">
    <subcellularLocation>
        <location evidence="1">Cell membrane</location>
        <topology evidence="1">Multi-pass membrane protein</topology>
    </subcellularLocation>
</comment>
<dbReference type="InterPro" id="IPR042094">
    <property type="entry name" value="T2SS_GspF_sf"/>
</dbReference>
<dbReference type="InterPro" id="IPR018076">
    <property type="entry name" value="T2SS_GspF_dom"/>
</dbReference>
<feature type="domain" description="Type II secretion system protein GspF" evidence="7">
    <location>
        <begin position="141"/>
        <end position="264"/>
    </location>
</feature>
<feature type="transmembrane region" description="Helical" evidence="6">
    <location>
        <begin position="76"/>
        <end position="96"/>
    </location>
</feature>
<dbReference type="EMBL" id="MSKL01000006">
    <property type="protein sequence ID" value="OLO50754.1"/>
    <property type="molecule type" value="Genomic_DNA"/>
</dbReference>
<feature type="transmembrane region" description="Helical" evidence="6">
    <location>
        <begin position="102"/>
        <end position="122"/>
    </location>
</feature>
<proteinExistence type="predicted"/>
<sequence>MNPFIRVVLGILLVTLVFGVWATSVLVDEASRRRALKSEAFGGQQTNREYFRMVESRMTSRGPLAKLKRMMRAADVNWSPLITVASLSCLMVFLAFTTSAFFGKIGSSVLALSLPLVFGQWLKRKSIKRTEYFVAQLPELARVVANGNSAGLSIARCIAMAGREMPDPAGQEMRHMSRQLNLGWSLDNVLNELTDRMPSREINVLMRTIIIQSKTGGALSAALSEMSQTLEDRKELRREVSTVILGAAVAGYAVIGIGVGAVILLNLFKPGLLDQMATSLLGRVTMGASAVLFIGGTLLMRLVSRVEV</sequence>
<dbReference type="Proteomes" id="UP000186394">
    <property type="component" value="Unassembled WGS sequence"/>
</dbReference>
<dbReference type="PANTHER" id="PTHR35007:SF1">
    <property type="entry name" value="PILUS ASSEMBLY PROTEIN"/>
    <property type="match status" value="1"/>
</dbReference>